<dbReference type="PANTHER" id="PTHR11358:SF26">
    <property type="entry name" value="GUANIDINO ACID HYDROLASE, MITOCHONDRIAL"/>
    <property type="match status" value="1"/>
</dbReference>
<feature type="compositionally biased region" description="Basic residues" evidence="5">
    <location>
        <begin position="313"/>
        <end position="331"/>
    </location>
</feature>
<dbReference type="Proteomes" id="UP001344251">
    <property type="component" value="Chromosome"/>
</dbReference>
<evidence type="ECO:0000313" key="7">
    <source>
        <dbReference type="Proteomes" id="UP001344251"/>
    </source>
</evidence>
<dbReference type="Pfam" id="PF00491">
    <property type="entry name" value="Arginase"/>
    <property type="match status" value="1"/>
</dbReference>
<evidence type="ECO:0000256" key="1">
    <source>
        <dbReference type="ARBA" id="ARBA00009227"/>
    </source>
</evidence>
<evidence type="ECO:0000256" key="3">
    <source>
        <dbReference type="ARBA" id="ARBA00022801"/>
    </source>
</evidence>
<feature type="compositionally biased region" description="Basic and acidic residues" evidence="5">
    <location>
        <begin position="9"/>
        <end position="23"/>
    </location>
</feature>
<feature type="region of interest" description="Disordered" evidence="5">
    <location>
        <begin position="1"/>
        <end position="24"/>
    </location>
</feature>
<evidence type="ECO:0000256" key="5">
    <source>
        <dbReference type="SAM" id="MobiDB-lite"/>
    </source>
</evidence>
<feature type="region of interest" description="Disordered" evidence="5">
    <location>
        <begin position="424"/>
        <end position="459"/>
    </location>
</feature>
<name>A0ABZ1FS99_9ACTN</name>
<evidence type="ECO:0000256" key="4">
    <source>
        <dbReference type="RuleBase" id="RU003684"/>
    </source>
</evidence>
<dbReference type="PROSITE" id="PS01053">
    <property type="entry name" value="ARGINASE_1"/>
    <property type="match status" value="1"/>
</dbReference>
<dbReference type="CDD" id="cd09990">
    <property type="entry name" value="Agmatinase-like"/>
    <property type="match status" value="1"/>
</dbReference>
<keyword evidence="7" id="KW-1185">Reference proteome</keyword>
<reference evidence="6 7" key="1">
    <citation type="submission" date="2022-10" db="EMBL/GenBank/DDBJ databases">
        <title>The complete genomes of actinobacterial strains from the NBC collection.</title>
        <authorList>
            <person name="Joergensen T.S."/>
            <person name="Alvarez Arevalo M."/>
            <person name="Sterndorff E.B."/>
            <person name="Faurdal D."/>
            <person name="Vuksanovic O."/>
            <person name="Mourched A.-S."/>
            <person name="Charusanti P."/>
            <person name="Shaw S."/>
            <person name="Blin K."/>
            <person name="Weber T."/>
        </authorList>
    </citation>
    <scope>NUCLEOTIDE SEQUENCE [LARGE SCALE GENOMIC DNA]</scope>
    <source>
        <strain evidence="6 7">NBC 01774</strain>
    </source>
</reference>
<protein>
    <submittedName>
        <fullName evidence="6">Agmatinase family protein</fullName>
    </submittedName>
</protein>
<dbReference type="PRINTS" id="PR00116">
    <property type="entry name" value="ARGINASE"/>
</dbReference>
<accession>A0ABZ1FS99</accession>
<evidence type="ECO:0000256" key="2">
    <source>
        <dbReference type="ARBA" id="ARBA00022723"/>
    </source>
</evidence>
<evidence type="ECO:0000313" key="6">
    <source>
        <dbReference type="EMBL" id="WSB73347.1"/>
    </source>
</evidence>
<feature type="region of interest" description="Disordered" evidence="5">
    <location>
        <begin position="309"/>
        <end position="368"/>
    </location>
</feature>
<proteinExistence type="inferred from homology"/>
<sequence length="479" mass="52204">MEGVPPDAWKWEVDRTSDPRREPGPINLQRYAFVPAYAGIATLFGLPLCLNPDDLRAGHVDVAVVGAPVDMSTGHRGAAYGPRAIRADERILPHTPQMLVNPSTRIKPFEELTVVDYGDAAVDPFSIDNSMEPIRALVREIAGTGAIPIVLGGDHSILWPDAAAVADVYGAGKVGVIHFDAHPDCSSDLFGHPTSHATPIRRLIEDEHVPGRNFIQIGLRSAIAPDEELFAWMRAHGLRAHFMAEIDRRGFDAVLQQAIDEALDGAEYLFVSLDIDVLDPAFAPGTGTPEPPGLTNRELLPAIRRICHETRGHGHRRGRTPPRSRLHHHHERPPSHLRGADRHRHASQRPARSRLSGPGGQRTAARAEDVAVPLNGKQLERLSHPGGAFPNRRPALTVCPGRRTTSYAGPADGHHANVNLERCHTAGPRPARGWPDRPRGRGRVPSPLSRLEGPGPADAFAQATNCLRERNRQASVDRA</sequence>
<dbReference type="PANTHER" id="PTHR11358">
    <property type="entry name" value="ARGINASE/AGMATINASE"/>
    <property type="match status" value="1"/>
</dbReference>
<comment type="similarity">
    <text evidence="1">Belongs to the arginase family. Agmatinase subfamily.</text>
</comment>
<gene>
    <name evidence="6" type="ORF">OG863_38385</name>
</gene>
<dbReference type="InterPro" id="IPR006035">
    <property type="entry name" value="Ureohydrolase"/>
</dbReference>
<dbReference type="EMBL" id="CP109106">
    <property type="protein sequence ID" value="WSB73347.1"/>
    <property type="molecule type" value="Genomic_DNA"/>
</dbReference>
<dbReference type="InterPro" id="IPR020855">
    <property type="entry name" value="Ureohydrolase_Mn_BS"/>
</dbReference>
<dbReference type="Gene3D" id="3.40.800.10">
    <property type="entry name" value="Ureohydrolase domain"/>
    <property type="match status" value="1"/>
</dbReference>
<dbReference type="InterPro" id="IPR023696">
    <property type="entry name" value="Ureohydrolase_dom_sf"/>
</dbReference>
<dbReference type="PROSITE" id="PS51409">
    <property type="entry name" value="ARGINASE_2"/>
    <property type="match status" value="1"/>
</dbReference>
<keyword evidence="3 4" id="KW-0378">Hydrolase</keyword>
<dbReference type="SUPFAM" id="SSF52768">
    <property type="entry name" value="Arginase/deacetylase"/>
    <property type="match status" value="1"/>
</dbReference>
<organism evidence="6 7">
    <name type="scientific">Streptomyces decoyicus</name>
    <dbReference type="NCBI Taxonomy" id="249567"/>
    <lineage>
        <taxon>Bacteria</taxon>
        <taxon>Bacillati</taxon>
        <taxon>Actinomycetota</taxon>
        <taxon>Actinomycetes</taxon>
        <taxon>Kitasatosporales</taxon>
        <taxon>Streptomycetaceae</taxon>
        <taxon>Streptomyces</taxon>
    </lineage>
</organism>
<keyword evidence="2" id="KW-0479">Metal-binding</keyword>